<dbReference type="InterPro" id="IPR013780">
    <property type="entry name" value="Glyco_hydro_b"/>
</dbReference>
<reference evidence="3 4" key="1">
    <citation type="submission" date="2019-08" db="EMBL/GenBank/DDBJ databases">
        <title>Deep-cultivation of Planctomycetes and their phenomic and genomic characterization uncovers novel biology.</title>
        <authorList>
            <person name="Wiegand S."/>
            <person name="Jogler M."/>
            <person name="Boedeker C."/>
            <person name="Pinto D."/>
            <person name="Vollmers J."/>
            <person name="Rivas-Marin E."/>
            <person name="Kohn T."/>
            <person name="Peeters S.H."/>
            <person name="Heuer A."/>
            <person name="Rast P."/>
            <person name="Oberbeckmann S."/>
            <person name="Bunk B."/>
            <person name="Jeske O."/>
            <person name="Meyerdierks A."/>
            <person name="Storesund J.E."/>
            <person name="Kallscheuer N."/>
            <person name="Luecker S."/>
            <person name="Lage O.M."/>
            <person name="Pohl T."/>
            <person name="Merkel B.J."/>
            <person name="Hornburger P."/>
            <person name="Mueller R.-W."/>
            <person name="Bruemmer F."/>
            <person name="Labrenz M."/>
            <person name="Spormann A.M."/>
            <person name="Op den Camp H."/>
            <person name="Overmann J."/>
            <person name="Amann R."/>
            <person name="Jetten M.S.M."/>
            <person name="Mascher T."/>
            <person name="Medema M.H."/>
            <person name="Devos D.P."/>
            <person name="Kaster A.-K."/>
            <person name="Ovreas L."/>
            <person name="Rohde M."/>
            <person name="Galperin M.Y."/>
            <person name="Jogler C."/>
        </authorList>
    </citation>
    <scope>NUCLEOTIDE SEQUENCE [LARGE SCALE GENOMIC DNA]</scope>
    <source>
        <strain evidence="3 4">OJF2</strain>
    </source>
</reference>
<accession>A0A5B9W427</accession>
<protein>
    <submittedName>
        <fullName evidence="3">Cyclomaltodextrinase</fullName>
        <ecNumber evidence="3">3.2.1.54</ecNumber>
    </submittedName>
</protein>
<dbReference type="SMART" id="SM00642">
    <property type="entry name" value="Aamy"/>
    <property type="match status" value="1"/>
</dbReference>
<dbReference type="RefSeq" id="WP_148595178.1">
    <property type="nucleotide sequence ID" value="NZ_CP042997.1"/>
</dbReference>
<dbReference type="GO" id="GO:0005975">
    <property type="term" value="P:carbohydrate metabolic process"/>
    <property type="evidence" value="ECO:0007669"/>
    <property type="project" value="InterPro"/>
</dbReference>
<gene>
    <name evidence="3" type="ORF">OJF2_39150</name>
</gene>
<keyword evidence="4" id="KW-1185">Reference proteome</keyword>
<dbReference type="SUPFAM" id="SSF51011">
    <property type="entry name" value="Glycosyl hydrolase domain"/>
    <property type="match status" value="1"/>
</dbReference>
<feature type="chain" id="PRO_5022967002" evidence="1">
    <location>
        <begin position="33"/>
        <end position="484"/>
    </location>
</feature>
<keyword evidence="1" id="KW-0732">Signal</keyword>
<evidence type="ECO:0000313" key="4">
    <source>
        <dbReference type="Proteomes" id="UP000324233"/>
    </source>
</evidence>
<dbReference type="InterPro" id="IPR006047">
    <property type="entry name" value="GH13_cat_dom"/>
</dbReference>
<dbReference type="Pfam" id="PF00128">
    <property type="entry name" value="Alpha-amylase"/>
    <property type="match status" value="1"/>
</dbReference>
<evidence type="ECO:0000256" key="1">
    <source>
        <dbReference type="SAM" id="SignalP"/>
    </source>
</evidence>
<organism evidence="3 4">
    <name type="scientific">Aquisphaera giovannonii</name>
    <dbReference type="NCBI Taxonomy" id="406548"/>
    <lineage>
        <taxon>Bacteria</taxon>
        <taxon>Pseudomonadati</taxon>
        <taxon>Planctomycetota</taxon>
        <taxon>Planctomycetia</taxon>
        <taxon>Isosphaerales</taxon>
        <taxon>Isosphaeraceae</taxon>
        <taxon>Aquisphaera</taxon>
    </lineage>
</organism>
<dbReference type="Gene3D" id="3.20.20.80">
    <property type="entry name" value="Glycosidases"/>
    <property type="match status" value="1"/>
</dbReference>
<evidence type="ECO:0000313" key="3">
    <source>
        <dbReference type="EMBL" id="QEH35363.1"/>
    </source>
</evidence>
<feature type="domain" description="Glycosyl hydrolase family 13 catalytic" evidence="2">
    <location>
        <begin position="59"/>
        <end position="380"/>
    </location>
</feature>
<dbReference type="InterPro" id="IPR006311">
    <property type="entry name" value="TAT_signal"/>
</dbReference>
<dbReference type="InterPro" id="IPR017853">
    <property type="entry name" value="GH"/>
</dbReference>
<dbReference type="SUPFAM" id="SSF51445">
    <property type="entry name" value="(Trans)glycosidases"/>
    <property type="match status" value="1"/>
</dbReference>
<evidence type="ECO:0000259" key="2">
    <source>
        <dbReference type="SMART" id="SM00642"/>
    </source>
</evidence>
<dbReference type="OrthoDB" id="9805159at2"/>
<feature type="signal peptide" evidence="1">
    <location>
        <begin position="1"/>
        <end position="32"/>
    </location>
</feature>
<dbReference type="Proteomes" id="UP000324233">
    <property type="component" value="Chromosome"/>
</dbReference>
<sequence length="484" mass="53535" precursor="true">MPAPLANGLPRRLLLVLSTLAILAAAAAPAPAQQATAKDVAKLPARPRPQWVTDAVIYELFPRNFSNEGNFAGVTARLDELKDLGVDVLWLMPIHPIGQKGKKGTVGSPYAVRDYDAINPDYGTAEDLKRLVAEAHKRGLKVILDIVANHTAWDSVLMEKHPDFYTRDASGKVLPPNPDWTDVADLNYDNPALRDYMVGMLKRWVKEFDVDGFRCDVAMEVPTDFWERVRDELAAIKPDIFLLAEASKPELLVKAFDADYAWPLHGTLAEVMMSGRPATAIRDAWKEQKAAFPKGAVHVVFSDNHDERRAIVRFGERGAMAAAVLIFTLDGIPLIYNGMEFGDSTESGAPALFEKLPILRPISERRPEFAILFRQLIALRRDHPALRSGDLAWLPTSDEDRIVAFLRRDAKEEILVAINLSNRPFRGRIADLPAQAAAFRDITPTLKAGVPSARASGRSGAQPPALPELSLPAWGFRVLQRMLP</sequence>
<dbReference type="Gene3D" id="2.60.40.1180">
    <property type="entry name" value="Golgi alpha-mannosidase II"/>
    <property type="match status" value="1"/>
</dbReference>
<proteinExistence type="predicted"/>
<dbReference type="KEGG" id="agv:OJF2_39150"/>
<dbReference type="PANTHER" id="PTHR10357">
    <property type="entry name" value="ALPHA-AMYLASE FAMILY MEMBER"/>
    <property type="match status" value="1"/>
</dbReference>
<dbReference type="PROSITE" id="PS51318">
    <property type="entry name" value="TAT"/>
    <property type="match status" value="1"/>
</dbReference>
<name>A0A5B9W427_9BACT</name>
<keyword evidence="3" id="KW-0378">Hydrolase</keyword>
<dbReference type="EC" id="3.2.1.54" evidence="3"/>
<dbReference type="AlphaFoldDB" id="A0A5B9W427"/>
<dbReference type="EMBL" id="CP042997">
    <property type="protein sequence ID" value="QEH35363.1"/>
    <property type="molecule type" value="Genomic_DNA"/>
</dbReference>
<dbReference type="CDD" id="cd11313">
    <property type="entry name" value="AmyAc_arch_bac_AmyA"/>
    <property type="match status" value="1"/>
</dbReference>
<dbReference type="GO" id="GO:0047798">
    <property type="term" value="F:cyclomaltodextrinase activity"/>
    <property type="evidence" value="ECO:0007669"/>
    <property type="project" value="UniProtKB-EC"/>
</dbReference>
<keyword evidence="3" id="KW-0326">Glycosidase</keyword>